<dbReference type="EMBL" id="BJVY01000040">
    <property type="protein sequence ID" value="GEL73965.1"/>
    <property type="molecule type" value="Genomic_DNA"/>
</dbReference>
<organism evidence="2 3">
    <name type="scientific">Myxococcus virescens</name>
    <dbReference type="NCBI Taxonomy" id="83456"/>
    <lineage>
        <taxon>Bacteria</taxon>
        <taxon>Pseudomonadati</taxon>
        <taxon>Myxococcota</taxon>
        <taxon>Myxococcia</taxon>
        <taxon>Myxococcales</taxon>
        <taxon>Cystobacterineae</taxon>
        <taxon>Myxococcaceae</taxon>
        <taxon>Myxococcus</taxon>
    </lineage>
</organism>
<dbReference type="AlphaFoldDB" id="A0A511HKH5"/>
<evidence type="ECO:0000313" key="2">
    <source>
        <dbReference type="EMBL" id="GEL73965.1"/>
    </source>
</evidence>
<evidence type="ECO:0000256" key="1">
    <source>
        <dbReference type="SAM" id="MobiDB-lite"/>
    </source>
</evidence>
<sequence length="57" mass="5956">MGGGWAAWSDGSSSWGERGGPGDARSVVKAGGDAEDLGGQEREAFDESDFEFRIASF</sequence>
<protein>
    <submittedName>
        <fullName evidence="2">Uncharacterized protein</fullName>
    </submittedName>
</protein>
<name>A0A511HKH5_9BACT</name>
<gene>
    <name evidence="2" type="ORF">MVI01_57490</name>
</gene>
<feature type="compositionally biased region" description="Low complexity" evidence="1">
    <location>
        <begin position="1"/>
        <end position="16"/>
    </location>
</feature>
<accession>A0A511HKH5</accession>
<evidence type="ECO:0000313" key="3">
    <source>
        <dbReference type="Proteomes" id="UP000321224"/>
    </source>
</evidence>
<comment type="caution">
    <text evidence="2">The sequence shown here is derived from an EMBL/GenBank/DDBJ whole genome shotgun (WGS) entry which is preliminary data.</text>
</comment>
<proteinExistence type="predicted"/>
<dbReference type="Proteomes" id="UP000321224">
    <property type="component" value="Unassembled WGS sequence"/>
</dbReference>
<reference evidence="2 3" key="1">
    <citation type="submission" date="2019-07" db="EMBL/GenBank/DDBJ databases">
        <title>Whole genome shotgun sequence of Myxococcus virescens NBRC 100334.</title>
        <authorList>
            <person name="Hosoyama A."/>
            <person name="Uohara A."/>
            <person name="Ohji S."/>
            <person name="Ichikawa N."/>
        </authorList>
    </citation>
    <scope>NUCLEOTIDE SEQUENCE [LARGE SCALE GENOMIC DNA]</scope>
    <source>
        <strain evidence="2 3">NBRC 100334</strain>
    </source>
</reference>
<feature type="region of interest" description="Disordered" evidence="1">
    <location>
        <begin position="1"/>
        <end position="45"/>
    </location>
</feature>